<evidence type="ECO:0000313" key="2">
    <source>
        <dbReference type="EMBL" id="GAA4176760.1"/>
    </source>
</evidence>
<evidence type="ECO:0000256" key="1">
    <source>
        <dbReference type="SAM" id="MobiDB-lite"/>
    </source>
</evidence>
<protein>
    <submittedName>
        <fullName evidence="2">Uncharacterized protein</fullName>
    </submittedName>
</protein>
<dbReference type="Proteomes" id="UP001501079">
    <property type="component" value="Unassembled WGS sequence"/>
</dbReference>
<proteinExistence type="predicted"/>
<comment type="caution">
    <text evidence="2">The sequence shown here is derived from an EMBL/GenBank/DDBJ whole genome shotgun (WGS) entry which is preliminary data.</text>
</comment>
<feature type="region of interest" description="Disordered" evidence="1">
    <location>
        <begin position="58"/>
        <end position="78"/>
    </location>
</feature>
<sequence>MGAEVVAMAMTSLDLDPVKLQLLKQLSGASSNREAVDWAIDMAIGVERQREAVRRIRSHNWQPDSFDNPPPLSEDPAP</sequence>
<name>A0ABP8A384_9MICO</name>
<evidence type="ECO:0000313" key="3">
    <source>
        <dbReference type="Proteomes" id="UP001501079"/>
    </source>
</evidence>
<accession>A0ABP8A384</accession>
<gene>
    <name evidence="2" type="ORF">GCM10022287_24550</name>
</gene>
<organism evidence="2 3">
    <name type="scientific">Gryllotalpicola koreensis</name>
    <dbReference type="NCBI Taxonomy" id="993086"/>
    <lineage>
        <taxon>Bacteria</taxon>
        <taxon>Bacillati</taxon>
        <taxon>Actinomycetota</taxon>
        <taxon>Actinomycetes</taxon>
        <taxon>Micrococcales</taxon>
        <taxon>Microbacteriaceae</taxon>
        <taxon>Gryllotalpicola</taxon>
    </lineage>
</organism>
<keyword evidence="3" id="KW-1185">Reference proteome</keyword>
<feature type="compositionally biased region" description="Pro residues" evidence="1">
    <location>
        <begin position="68"/>
        <end position="78"/>
    </location>
</feature>
<reference evidence="3" key="1">
    <citation type="journal article" date="2019" name="Int. J. Syst. Evol. Microbiol.">
        <title>The Global Catalogue of Microorganisms (GCM) 10K type strain sequencing project: providing services to taxonomists for standard genome sequencing and annotation.</title>
        <authorList>
            <consortium name="The Broad Institute Genomics Platform"/>
            <consortium name="The Broad Institute Genome Sequencing Center for Infectious Disease"/>
            <person name="Wu L."/>
            <person name="Ma J."/>
        </authorList>
    </citation>
    <scope>NUCLEOTIDE SEQUENCE [LARGE SCALE GENOMIC DNA]</scope>
    <source>
        <strain evidence="3">JCM 17591</strain>
    </source>
</reference>
<dbReference type="EMBL" id="BAABBW010000004">
    <property type="protein sequence ID" value="GAA4176760.1"/>
    <property type="molecule type" value="Genomic_DNA"/>
</dbReference>